<dbReference type="OrthoDB" id="10623953at2759"/>
<dbReference type="AlphaFoldDB" id="A0A8S1UHS0"/>
<accession>A0A8S1UHS0</accession>
<evidence type="ECO:0000313" key="1">
    <source>
        <dbReference type="EMBL" id="CAD8164568.1"/>
    </source>
</evidence>
<dbReference type="Proteomes" id="UP000683925">
    <property type="component" value="Unassembled WGS sequence"/>
</dbReference>
<evidence type="ECO:0000313" key="2">
    <source>
        <dbReference type="Proteomes" id="UP000683925"/>
    </source>
</evidence>
<keyword evidence="2" id="KW-1185">Reference proteome</keyword>
<dbReference type="EMBL" id="CAJJDP010000045">
    <property type="protein sequence ID" value="CAD8164568.1"/>
    <property type="molecule type" value="Genomic_DNA"/>
</dbReference>
<reference evidence="1" key="1">
    <citation type="submission" date="2021-01" db="EMBL/GenBank/DDBJ databases">
        <authorList>
            <consortium name="Genoscope - CEA"/>
            <person name="William W."/>
        </authorList>
    </citation>
    <scope>NUCLEOTIDE SEQUENCE</scope>
</reference>
<protein>
    <submittedName>
        <fullName evidence="1">Uncharacterized protein</fullName>
    </submittedName>
</protein>
<comment type="caution">
    <text evidence="1">The sequence shown here is derived from an EMBL/GenBank/DDBJ whole genome shotgun (WGS) entry which is preliminary data.</text>
</comment>
<organism evidence="1 2">
    <name type="scientific">Paramecium octaurelia</name>
    <dbReference type="NCBI Taxonomy" id="43137"/>
    <lineage>
        <taxon>Eukaryota</taxon>
        <taxon>Sar</taxon>
        <taxon>Alveolata</taxon>
        <taxon>Ciliophora</taxon>
        <taxon>Intramacronucleata</taxon>
        <taxon>Oligohymenophorea</taxon>
        <taxon>Peniculida</taxon>
        <taxon>Parameciidae</taxon>
        <taxon>Paramecium</taxon>
    </lineage>
</organism>
<dbReference type="OMA" id="MRRFQFP"/>
<sequence length="137" mass="16708">MNDKNIVLMCLTYFQLSSSVHLKQNIEIHNIGVLKIQLNLKAIEIGQNLENVYRDNRNIGFLEILVDQQKIWRKQCMIEIMRRFQFPEFLQNNQENERCLLRNDRHFNLRCMMFLEGYQQKIDKMMNKKSRLWDKNI</sequence>
<gene>
    <name evidence="1" type="ORF">POCTA_138.1.T0450119</name>
</gene>
<proteinExistence type="predicted"/>
<name>A0A8S1UHS0_PAROT</name>